<keyword evidence="3" id="KW-0862">Zinc</keyword>
<gene>
    <name evidence="7" type="ORF">M408DRAFT_331805</name>
</gene>
<name>A0A0C2WD92_SERVB</name>
<dbReference type="PROSITE" id="PS50865">
    <property type="entry name" value="ZF_MYND_2"/>
    <property type="match status" value="1"/>
</dbReference>
<dbReference type="Gene3D" id="6.10.140.2220">
    <property type="match status" value="1"/>
</dbReference>
<evidence type="ECO:0000313" key="7">
    <source>
        <dbReference type="EMBL" id="KIM24453.1"/>
    </source>
</evidence>
<evidence type="ECO:0000259" key="6">
    <source>
        <dbReference type="PROSITE" id="PS50865"/>
    </source>
</evidence>
<evidence type="ECO:0000256" key="5">
    <source>
        <dbReference type="SAM" id="MobiDB-lite"/>
    </source>
</evidence>
<protein>
    <recommendedName>
        <fullName evidence="6">MYND-type domain-containing protein</fullName>
    </recommendedName>
</protein>
<reference evidence="8" key="2">
    <citation type="submission" date="2015-01" db="EMBL/GenBank/DDBJ databases">
        <title>Evolutionary Origins and Diversification of the Mycorrhizal Mutualists.</title>
        <authorList>
            <consortium name="DOE Joint Genome Institute"/>
            <consortium name="Mycorrhizal Genomics Consortium"/>
            <person name="Kohler A."/>
            <person name="Kuo A."/>
            <person name="Nagy L.G."/>
            <person name="Floudas D."/>
            <person name="Copeland A."/>
            <person name="Barry K.W."/>
            <person name="Cichocki N."/>
            <person name="Veneault-Fourrey C."/>
            <person name="LaButti K."/>
            <person name="Lindquist E.A."/>
            <person name="Lipzen A."/>
            <person name="Lundell T."/>
            <person name="Morin E."/>
            <person name="Murat C."/>
            <person name="Riley R."/>
            <person name="Ohm R."/>
            <person name="Sun H."/>
            <person name="Tunlid A."/>
            <person name="Henrissat B."/>
            <person name="Grigoriev I.V."/>
            <person name="Hibbett D.S."/>
            <person name="Martin F."/>
        </authorList>
    </citation>
    <scope>NUCLEOTIDE SEQUENCE [LARGE SCALE GENOMIC DNA]</scope>
    <source>
        <strain evidence="8">MAFF 305830</strain>
    </source>
</reference>
<evidence type="ECO:0000256" key="3">
    <source>
        <dbReference type="ARBA" id="ARBA00022833"/>
    </source>
</evidence>
<evidence type="ECO:0000256" key="1">
    <source>
        <dbReference type="ARBA" id="ARBA00022723"/>
    </source>
</evidence>
<evidence type="ECO:0000313" key="8">
    <source>
        <dbReference type="Proteomes" id="UP000054097"/>
    </source>
</evidence>
<feature type="domain" description="MYND-type" evidence="6">
    <location>
        <begin position="3"/>
        <end position="48"/>
    </location>
</feature>
<feature type="region of interest" description="Disordered" evidence="5">
    <location>
        <begin position="147"/>
        <end position="175"/>
    </location>
</feature>
<evidence type="ECO:0000256" key="4">
    <source>
        <dbReference type="PROSITE-ProRule" id="PRU00134"/>
    </source>
</evidence>
<dbReference type="Proteomes" id="UP000054097">
    <property type="component" value="Unassembled WGS sequence"/>
</dbReference>
<dbReference type="InterPro" id="IPR002893">
    <property type="entry name" value="Znf_MYND"/>
</dbReference>
<dbReference type="GO" id="GO:0008270">
    <property type="term" value="F:zinc ion binding"/>
    <property type="evidence" value="ECO:0007669"/>
    <property type="project" value="UniProtKB-KW"/>
</dbReference>
<dbReference type="AlphaFoldDB" id="A0A0C2WD92"/>
<dbReference type="HOGENOM" id="CLU_790272_0_0_1"/>
<dbReference type="Pfam" id="PF01753">
    <property type="entry name" value="zf-MYND"/>
    <property type="match status" value="1"/>
</dbReference>
<dbReference type="EMBL" id="KN824324">
    <property type="protein sequence ID" value="KIM24453.1"/>
    <property type="molecule type" value="Genomic_DNA"/>
</dbReference>
<evidence type="ECO:0000256" key="2">
    <source>
        <dbReference type="ARBA" id="ARBA00022771"/>
    </source>
</evidence>
<sequence length="351" mass="40743">MTCQNCGVSERTVKLRACDQCGPHLVVPVFYCGRKCQKAQWPGHREDCEESLDLPLRSDLRRNRMRGYIKHMERWHHVHKKALDRTLMHALLSNLLFQPHATTVRFFMDTDEDFMDDPPLAWPVKVTLTMSDEGFPDHIAQTSNYIEDQMMRRGRRRPQPVKEDPEQEVPQPGEDDATKIKMVKYIFVFPGGEVTKVFYLSRKDWLAETDYQWEILKDDPSQLTLTTHIDWDLMFLHICASRSATTRGAAIRTALLDAAMETARQINPGAFKEFNEDRSAQRAMTQATKQENGLDVTVSTITYNINPNQRWLRIFKNTDVWNILETAGRLDEIVNSFLNQNERLDIVPVAF</sequence>
<accession>A0A0C2WD92</accession>
<keyword evidence="2 4" id="KW-0863">Zinc-finger</keyword>
<proteinExistence type="predicted"/>
<dbReference type="SUPFAM" id="SSF144232">
    <property type="entry name" value="HIT/MYND zinc finger-like"/>
    <property type="match status" value="1"/>
</dbReference>
<keyword evidence="8" id="KW-1185">Reference proteome</keyword>
<reference evidence="7 8" key="1">
    <citation type="submission" date="2014-04" db="EMBL/GenBank/DDBJ databases">
        <authorList>
            <consortium name="DOE Joint Genome Institute"/>
            <person name="Kuo A."/>
            <person name="Zuccaro A."/>
            <person name="Kohler A."/>
            <person name="Nagy L.G."/>
            <person name="Floudas D."/>
            <person name="Copeland A."/>
            <person name="Barry K.W."/>
            <person name="Cichocki N."/>
            <person name="Veneault-Fourrey C."/>
            <person name="LaButti K."/>
            <person name="Lindquist E.A."/>
            <person name="Lipzen A."/>
            <person name="Lundell T."/>
            <person name="Morin E."/>
            <person name="Murat C."/>
            <person name="Sun H."/>
            <person name="Tunlid A."/>
            <person name="Henrissat B."/>
            <person name="Grigoriev I.V."/>
            <person name="Hibbett D.S."/>
            <person name="Martin F."/>
            <person name="Nordberg H.P."/>
            <person name="Cantor M.N."/>
            <person name="Hua S.X."/>
        </authorList>
    </citation>
    <scope>NUCLEOTIDE SEQUENCE [LARGE SCALE GENOMIC DNA]</scope>
    <source>
        <strain evidence="7 8">MAFF 305830</strain>
    </source>
</reference>
<organism evidence="7 8">
    <name type="scientific">Serendipita vermifera MAFF 305830</name>
    <dbReference type="NCBI Taxonomy" id="933852"/>
    <lineage>
        <taxon>Eukaryota</taxon>
        <taxon>Fungi</taxon>
        <taxon>Dikarya</taxon>
        <taxon>Basidiomycota</taxon>
        <taxon>Agaricomycotina</taxon>
        <taxon>Agaricomycetes</taxon>
        <taxon>Sebacinales</taxon>
        <taxon>Serendipitaceae</taxon>
        <taxon>Serendipita</taxon>
    </lineage>
</organism>
<keyword evidence="1" id="KW-0479">Metal-binding</keyword>